<dbReference type="AlphaFoldDB" id="A0A9D4LQH9"/>
<sequence length="195" mass="22089">MISRRADQIWTKPVTSRFHEDLSINVSNIAKTAPPLTAMFSNKPEEFSNSSEKSLEQIALKLVTSKTMKISPPLAAMLTIHNHAVNKSNALTSFHKDWISNVTCVFTRNMHSPHTAMFLTIHNHFRTQPRCFDSTFHEEWAINMTCGRPTELIDNNNITNEGSRDQSHECDSRVSNNELIVDDSHRILGDNNSSP</sequence>
<dbReference type="EMBL" id="JAIWYP010000002">
    <property type="protein sequence ID" value="KAH3862069.1"/>
    <property type="molecule type" value="Genomic_DNA"/>
</dbReference>
<keyword evidence="2" id="KW-1185">Reference proteome</keyword>
<proteinExistence type="predicted"/>
<accession>A0A9D4LQH9</accession>
<dbReference type="Proteomes" id="UP000828390">
    <property type="component" value="Unassembled WGS sequence"/>
</dbReference>
<protein>
    <submittedName>
        <fullName evidence="1">Uncharacterized protein</fullName>
    </submittedName>
</protein>
<name>A0A9D4LQH9_DREPO</name>
<reference evidence="1" key="1">
    <citation type="journal article" date="2019" name="bioRxiv">
        <title>The Genome of the Zebra Mussel, Dreissena polymorpha: A Resource for Invasive Species Research.</title>
        <authorList>
            <person name="McCartney M.A."/>
            <person name="Auch B."/>
            <person name="Kono T."/>
            <person name="Mallez S."/>
            <person name="Zhang Y."/>
            <person name="Obille A."/>
            <person name="Becker A."/>
            <person name="Abrahante J.E."/>
            <person name="Garbe J."/>
            <person name="Badalamenti J.P."/>
            <person name="Herman A."/>
            <person name="Mangelson H."/>
            <person name="Liachko I."/>
            <person name="Sullivan S."/>
            <person name="Sone E.D."/>
            <person name="Koren S."/>
            <person name="Silverstein K.A.T."/>
            <person name="Beckman K.B."/>
            <person name="Gohl D.M."/>
        </authorList>
    </citation>
    <scope>NUCLEOTIDE SEQUENCE</scope>
    <source>
        <strain evidence="1">Duluth1</strain>
        <tissue evidence="1">Whole animal</tissue>
    </source>
</reference>
<evidence type="ECO:0000313" key="1">
    <source>
        <dbReference type="EMBL" id="KAH3862069.1"/>
    </source>
</evidence>
<organism evidence="1 2">
    <name type="scientific">Dreissena polymorpha</name>
    <name type="common">Zebra mussel</name>
    <name type="synonym">Mytilus polymorpha</name>
    <dbReference type="NCBI Taxonomy" id="45954"/>
    <lineage>
        <taxon>Eukaryota</taxon>
        <taxon>Metazoa</taxon>
        <taxon>Spiralia</taxon>
        <taxon>Lophotrochozoa</taxon>
        <taxon>Mollusca</taxon>
        <taxon>Bivalvia</taxon>
        <taxon>Autobranchia</taxon>
        <taxon>Heteroconchia</taxon>
        <taxon>Euheterodonta</taxon>
        <taxon>Imparidentia</taxon>
        <taxon>Neoheterodontei</taxon>
        <taxon>Myida</taxon>
        <taxon>Dreissenoidea</taxon>
        <taxon>Dreissenidae</taxon>
        <taxon>Dreissena</taxon>
    </lineage>
</organism>
<comment type="caution">
    <text evidence="1">The sequence shown here is derived from an EMBL/GenBank/DDBJ whole genome shotgun (WGS) entry which is preliminary data.</text>
</comment>
<reference evidence="1" key="2">
    <citation type="submission" date="2020-11" db="EMBL/GenBank/DDBJ databases">
        <authorList>
            <person name="McCartney M.A."/>
            <person name="Auch B."/>
            <person name="Kono T."/>
            <person name="Mallez S."/>
            <person name="Becker A."/>
            <person name="Gohl D.M."/>
            <person name="Silverstein K.A.T."/>
            <person name="Koren S."/>
            <person name="Bechman K.B."/>
            <person name="Herman A."/>
            <person name="Abrahante J.E."/>
            <person name="Garbe J."/>
        </authorList>
    </citation>
    <scope>NUCLEOTIDE SEQUENCE</scope>
    <source>
        <strain evidence="1">Duluth1</strain>
        <tissue evidence="1">Whole animal</tissue>
    </source>
</reference>
<gene>
    <name evidence="1" type="ORF">DPMN_025028</name>
</gene>
<evidence type="ECO:0000313" key="2">
    <source>
        <dbReference type="Proteomes" id="UP000828390"/>
    </source>
</evidence>